<accession>A0A814DD10</accession>
<dbReference type="PANTHER" id="PTHR46464">
    <property type="entry name" value="ANK_REP_REGION DOMAIN-CONTAINING PROTEIN"/>
    <property type="match status" value="1"/>
</dbReference>
<keyword evidence="1" id="KW-0040">ANK repeat</keyword>
<dbReference type="Pfam" id="PF00023">
    <property type="entry name" value="Ank"/>
    <property type="match status" value="1"/>
</dbReference>
<dbReference type="PROSITE" id="PS50297">
    <property type="entry name" value="ANK_REP_REGION"/>
    <property type="match status" value="1"/>
</dbReference>
<keyword evidence="4" id="KW-1185">Reference proteome</keyword>
<dbReference type="Proteomes" id="UP000663829">
    <property type="component" value="Unassembled WGS sequence"/>
</dbReference>
<dbReference type="PROSITE" id="PS50088">
    <property type="entry name" value="ANK_REPEAT"/>
    <property type="match status" value="1"/>
</dbReference>
<dbReference type="OrthoDB" id="1683831at2759"/>
<dbReference type="InterPro" id="IPR011989">
    <property type="entry name" value="ARM-like"/>
</dbReference>
<dbReference type="EMBL" id="CAJNOQ010002385">
    <property type="protein sequence ID" value="CAF0955433.1"/>
    <property type="molecule type" value="Genomic_DNA"/>
</dbReference>
<evidence type="ECO:0000313" key="3">
    <source>
        <dbReference type="EMBL" id="CAF3730535.1"/>
    </source>
</evidence>
<dbReference type="Gene3D" id="1.25.40.20">
    <property type="entry name" value="Ankyrin repeat-containing domain"/>
    <property type="match status" value="1"/>
</dbReference>
<dbReference type="InterPro" id="IPR002110">
    <property type="entry name" value="Ankyrin_rpt"/>
</dbReference>
<gene>
    <name evidence="2" type="ORF">GPM918_LOCUS11471</name>
    <name evidence="3" type="ORF">SRO942_LOCUS11472</name>
</gene>
<dbReference type="InterPro" id="IPR036770">
    <property type="entry name" value="Ankyrin_rpt-contain_sf"/>
</dbReference>
<dbReference type="EMBL" id="CAJOBC010002385">
    <property type="protein sequence ID" value="CAF3730535.1"/>
    <property type="molecule type" value="Genomic_DNA"/>
</dbReference>
<dbReference type="InterPro" id="IPR043379">
    <property type="entry name" value="ANKAR"/>
</dbReference>
<reference evidence="2" key="1">
    <citation type="submission" date="2021-02" db="EMBL/GenBank/DDBJ databases">
        <authorList>
            <person name="Nowell W R."/>
        </authorList>
    </citation>
    <scope>NUCLEOTIDE SEQUENCE</scope>
</reference>
<proteinExistence type="predicted"/>
<dbReference type="AlphaFoldDB" id="A0A814DD10"/>
<protein>
    <submittedName>
        <fullName evidence="2">Uncharacterized protein</fullName>
    </submittedName>
</protein>
<evidence type="ECO:0000256" key="1">
    <source>
        <dbReference type="PROSITE-ProRule" id="PRU00023"/>
    </source>
</evidence>
<name>A0A814DD10_9BILA</name>
<dbReference type="PANTHER" id="PTHR46464:SF2">
    <property type="entry name" value="ANKYRIN AND ARMADILLO REPEAT-CONTAINING PROTEIN"/>
    <property type="match status" value="1"/>
</dbReference>
<evidence type="ECO:0000313" key="2">
    <source>
        <dbReference type="EMBL" id="CAF0955433.1"/>
    </source>
</evidence>
<dbReference type="SUPFAM" id="SSF48403">
    <property type="entry name" value="Ankyrin repeat"/>
    <property type="match status" value="1"/>
</dbReference>
<comment type="caution">
    <text evidence="2">The sequence shown here is derived from an EMBL/GenBank/DDBJ whole genome shotgun (WGS) entry which is preliminary data.</text>
</comment>
<organism evidence="2 4">
    <name type="scientific">Didymodactylos carnosus</name>
    <dbReference type="NCBI Taxonomy" id="1234261"/>
    <lineage>
        <taxon>Eukaryota</taxon>
        <taxon>Metazoa</taxon>
        <taxon>Spiralia</taxon>
        <taxon>Gnathifera</taxon>
        <taxon>Rotifera</taxon>
        <taxon>Eurotatoria</taxon>
        <taxon>Bdelloidea</taxon>
        <taxon>Philodinida</taxon>
        <taxon>Philodinidae</taxon>
        <taxon>Didymodactylos</taxon>
    </lineage>
</organism>
<feature type="repeat" description="ANK" evidence="1">
    <location>
        <begin position="62"/>
        <end position="94"/>
    </location>
</feature>
<evidence type="ECO:0000313" key="4">
    <source>
        <dbReference type="Proteomes" id="UP000663829"/>
    </source>
</evidence>
<dbReference type="SMART" id="SM00185">
    <property type="entry name" value="ARM"/>
    <property type="match status" value="5"/>
</dbReference>
<dbReference type="InterPro" id="IPR016024">
    <property type="entry name" value="ARM-type_fold"/>
</dbReference>
<sequence>MEEYNADGFLPIHEAAFRGYVTAVERFIVQQVDNEDDEDEENGAKREIILYDQLESRSIDDLRLTPLMAATVGGSRDVVQSLIKLGAKVTATDSQNRTIVGIAIMKQNVDLILYFNEQTYAPSLDIWNTIVKLFSSQTNDNECIAAARIIELLTREKYLNDYWPLLVNCGVMKHLIDMLNTCTIDDVLISCLLILLNVINIYPDVKHRFIQNDCAKAFVQVKKLSKQIVTLYGHVLSRLCDQSECIHALVHNEIIKEIHNILHMDNSFVSPILIYPYFDSLSKIALAKREYQLLIQYQTQIVQRTIYYLEMFDRQLTISIYHFIRELVMKNEEQQIIIAKNLNLTAFLFSSLHSTQHDVQRSAVECIQAIVEQNHETQMMIMDQGGVEQLMNLLRKSNIQMLRIAIICTLWSLTGNSHARRRKMAITIGVKTLVEFFSLRSTDYLLTIVEAIGELARLVRTKYMHYQLEIGRKHCISPFVRMLKFDNDLLVLSCLRTLQNLCLTPTYIPCRQNQTILRKADGISQLVNLIKMSKNEVIQAEATLGLTCALFDNKENKEILANSNITLIMNILHLMSSKNELAQVTAGMALVTFVYHDIGVYEEVADISQLNHEHFLKLYSSKTIETRLKAAFQEIILIRLISNVVHSDCMANALIILINHIVDPTKNHEEKILSTELLARIARYRPGLCQAIIAINGIEILCTLLHSENEILQANAALCLGCLAKLPEGQRKILQQCRYKPQRMDIIKLYNCLPDRPWPIAQTFLQQWERYEHLILPMIKVNKH</sequence>
<dbReference type="InterPro" id="IPR000225">
    <property type="entry name" value="Armadillo"/>
</dbReference>
<dbReference type="Gene3D" id="1.25.10.10">
    <property type="entry name" value="Leucine-rich Repeat Variant"/>
    <property type="match status" value="3"/>
</dbReference>
<dbReference type="Proteomes" id="UP000681722">
    <property type="component" value="Unassembled WGS sequence"/>
</dbReference>
<dbReference type="SUPFAM" id="SSF48371">
    <property type="entry name" value="ARM repeat"/>
    <property type="match status" value="2"/>
</dbReference>